<dbReference type="Proteomes" id="UP000199052">
    <property type="component" value="Unassembled WGS sequence"/>
</dbReference>
<accession>A0A1I2T1X4</accession>
<dbReference type="OrthoDB" id="9148135at2"/>
<dbReference type="Pfam" id="PF06224">
    <property type="entry name" value="AlkZ-like"/>
    <property type="match status" value="1"/>
</dbReference>
<reference evidence="1 4" key="2">
    <citation type="submission" date="2020-07" db="EMBL/GenBank/DDBJ databases">
        <title>Sequencing the genomes of 1000 actinobacteria strains.</title>
        <authorList>
            <person name="Klenk H.-P."/>
        </authorList>
    </citation>
    <scope>NUCLEOTIDE SEQUENCE [LARGE SCALE GENOMIC DNA]</scope>
    <source>
        <strain evidence="1 4">DSM 45117</strain>
    </source>
</reference>
<dbReference type="InterPro" id="IPR009351">
    <property type="entry name" value="AlkZ-like"/>
</dbReference>
<dbReference type="RefSeq" id="WP_092883545.1">
    <property type="nucleotide sequence ID" value="NZ_FOOI01000007.1"/>
</dbReference>
<keyword evidence="4" id="KW-1185">Reference proteome</keyword>
<gene>
    <name evidence="1" type="ORF">FHR37_001759</name>
    <name evidence="2" type="ORF">SAMN05421678_10715</name>
</gene>
<evidence type="ECO:0000313" key="1">
    <source>
        <dbReference type="EMBL" id="NYH82908.1"/>
    </source>
</evidence>
<dbReference type="GO" id="GO:0003677">
    <property type="term" value="F:DNA binding"/>
    <property type="evidence" value="ECO:0007669"/>
    <property type="project" value="UniProtKB-KW"/>
</dbReference>
<dbReference type="PANTHER" id="PTHR38479:SF2">
    <property type="entry name" value="WINGED HELIX DNA-BINDING DOMAIN-CONTAINING PROTEIN"/>
    <property type="match status" value="1"/>
</dbReference>
<dbReference type="EMBL" id="FOOI01000007">
    <property type="protein sequence ID" value="SFG59022.1"/>
    <property type="molecule type" value="Genomic_DNA"/>
</dbReference>
<dbReference type="STRING" id="504797.SAMN05421678_10715"/>
<dbReference type="PANTHER" id="PTHR38479">
    <property type="entry name" value="LMO0824 PROTEIN"/>
    <property type="match status" value="1"/>
</dbReference>
<name>A0A1I2T1X4_9ACTN</name>
<evidence type="ECO:0000313" key="4">
    <source>
        <dbReference type="Proteomes" id="UP000533017"/>
    </source>
</evidence>
<evidence type="ECO:0000313" key="2">
    <source>
        <dbReference type="EMBL" id="SFG59022.1"/>
    </source>
</evidence>
<dbReference type="EMBL" id="JACBZA010000001">
    <property type="protein sequence ID" value="NYH82908.1"/>
    <property type="molecule type" value="Genomic_DNA"/>
</dbReference>
<keyword evidence="2" id="KW-0238">DNA-binding</keyword>
<protein>
    <submittedName>
        <fullName evidence="2">Winged helix DNA-binding domain-containing protein</fullName>
    </submittedName>
</protein>
<organism evidence="2 3">
    <name type="scientific">Actinopolymorpha cephalotaxi</name>
    <dbReference type="NCBI Taxonomy" id="504797"/>
    <lineage>
        <taxon>Bacteria</taxon>
        <taxon>Bacillati</taxon>
        <taxon>Actinomycetota</taxon>
        <taxon>Actinomycetes</taxon>
        <taxon>Propionibacteriales</taxon>
        <taxon>Actinopolymorphaceae</taxon>
        <taxon>Actinopolymorpha</taxon>
    </lineage>
</organism>
<evidence type="ECO:0000313" key="3">
    <source>
        <dbReference type="Proteomes" id="UP000199052"/>
    </source>
</evidence>
<reference evidence="2 3" key="1">
    <citation type="submission" date="2016-10" db="EMBL/GenBank/DDBJ databases">
        <authorList>
            <person name="de Groot N.N."/>
        </authorList>
    </citation>
    <scope>NUCLEOTIDE SEQUENCE [LARGE SCALE GENOMIC DNA]</scope>
    <source>
        <strain evidence="2 3">CPCC 202808</strain>
    </source>
</reference>
<dbReference type="Proteomes" id="UP000533017">
    <property type="component" value="Unassembled WGS sequence"/>
</dbReference>
<proteinExistence type="predicted"/>
<sequence length="391" mass="42554">MRNISVEERRARLGRRHRLAAGAQAAGPVEAAEAVVALHATDPATVFLSVAARTGPAGAAVEDVEKALYADRSLLRMLAMRRTMFVVPTATAPVLQASCTLAVAAQQRRRYTQLIEAAGLGDGAWLKDVEESTARALAARGEATGAELAADEPRLRSRVTRAEGKSYGGDQNITTWVLLLLAADGRIVRGRPRGSWTSTQWRWAPVESWLPSGMPEQPVEAARAELVRRWLAAFGPGTVTDLRWWTGWTARDVKAALTRVRPVEVDLDGQTGLVLPGDDEPTPVLDPWVSFLPALDPTAMGWSERSWYLGAHRSALFDRSGNIGPTVWADGRVVGGWAQRRDGEVTYRLLEDVGAEAARAIEDHAARLDTWLGPARVVPRFRTPLEKELAG</sequence>
<dbReference type="AlphaFoldDB" id="A0A1I2T1X4"/>